<protein>
    <submittedName>
        <fullName evidence="3">Disintegrin and metalloproteinase domain-containing protein 10</fullName>
    </submittedName>
</protein>
<dbReference type="GO" id="GO:0006509">
    <property type="term" value="P:membrane protein ectodomain proteolysis"/>
    <property type="evidence" value="ECO:0007669"/>
    <property type="project" value="TreeGrafter"/>
</dbReference>
<reference evidence="3" key="1">
    <citation type="journal article" date="2011" name="Genome Res.">
        <title>Deep small RNA sequencing from the nematode Ascaris reveals conservation, functional diversification, and novel developmental profiles.</title>
        <authorList>
            <person name="Wang J."/>
            <person name="Czech B."/>
            <person name="Crunk A."/>
            <person name="Wallace A."/>
            <person name="Mitreva M."/>
            <person name="Hannon G.J."/>
            <person name="Davis R.E."/>
        </authorList>
    </citation>
    <scope>NUCLEOTIDE SEQUENCE</scope>
</reference>
<feature type="region of interest" description="Disordered" evidence="1">
    <location>
        <begin position="194"/>
        <end position="230"/>
    </location>
</feature>
<dbReference type="EMBL" id="JI164665">
    <property type="protein sequence ID" value="ADY40468.1"/>
    <property type="molecule type" value="mRNA"/>
</dbReference>
<dbReference type="PANTHER" id="PTHR45702:SF2">
    <property type="entry name" value="KUZBANIAN, ISOFORM A"/>
    <property type="match status" value="1"/>
</dbReference>
<dbReference type="GO" id="GO:0005886">
    <property type="term" value="C:plasma membrane"/>
    <property type="evidence" value="ECO:0007669"/>
    <property type="project" value="TreeGrafter"/>
</dbReference>
<keyword evidence="3" id="KW-0401">Integrin</keyword>
<feature type="compositionally biased region" description="Polar residues" evidence="1">
    <location>
        <begin position="200"/>
        <end position="218"/>
    </location>
</feature>
<dbReference type="GO" id="GO:0004222">
    <property type="term" value="F:metalloendopeptidase activity"/>
    <property type="evidence" value="ECO:0007669"/>
    <property type="project" value="TreeGrafter"/>
</dbReference>
<dbReference type="InterPro" id="IPR051489">
    <property type="entry name" value="ADAM_Metalloproteinase"/>
</dbReference>
<feature type="chain" id="PRO_5003267994" evidence="2">
    <location>
        <begin position="25"/>
        <end position="436"/>
    </location>
</feature>
<dbReference type="GO" id="GO:0007229">
    <property type="term" value="P:integrin-mediated signaling pathway"/>
    <property type="evidence" value="ECO:0007669"/>
    <property type="project" value="UniProtKB-KW"/>
</dbReference>
<organism evidence="3">
    <name type="scientific">Ascaris suum</name>
    <name type="common">Pig roundworm</name>
    <name type="synonym">Ascaris lumbricoides</name>
    <dbReference type="NCBI Taxonomy" id="6253"/>
    <lineage>
        <taxon>Eukaryota</taxon>
        <taxon>Metazoa</taxon>
        <taxon>Ecdysozoa</taxon>
        <taxon>Nematoda</taxon>
        <taxon>Chromadorea</taxon>
        <taxon>Rhabditida</taxon>
        <taxon>Spirurina</taxon>
        <taxon>Ascaridomorpha</taxon>
        <taxon>Ascaridoidea</taxon>
        <taxon>Ascarididae</taxon>
        <taxon>Ascaris</taxon>
    </lineage>
</organism>
<sequence length="436" mass="48791">MHNAIVLIIAPFFMSATLLPDVDGSISEFITAYEALFYEPIVVRKTRGAGQYAKPNSIRFDALNRSFDLVLMPVDSVTTVFDPEMSVDVDGATIQLSPSDFLYHGYDRNDPQSVAYGSIIDGVFSGHIRYGNGESFTVENAKRFSGSDGQAPDFHSFVYPDSAIIYRNNSRHKRSDTSGFGACGLTEERLQRMQMAQDGHMSSSAEEKAPSQQVTTLRSRSKRGMPGKKTIKGKTVFNARACHIYIRTDQVLFKRVWSTVGENDNFRTVKEISSIIQNHVKAVNEVYRKTNFNGISGVKFVIKRMTIFSPASCRPKWNGTEKNPFCDENVDVDTFLHLNSQGNHLNYCLVYAFTYRDFADGVTGLAWTAMGTKNIQIYVAFLISVTLYAQIRLFVLDLLCTLFGSIFAHKCGALPCSRRSKKEQKSMMNTSDGMHA</sequence>
<evidence type="ECO:0000256" key="1">
    <source>
        <dbReference type="SAM" id="MobiDB-lite"/>
    </source>
</evidence>
<dbReference type="SUPFAM" id="SSF55486">
    <property type="entry name" value="Metalloproteases ('zincins'), catalytic domain"/>
    <property type="match status" value="1"/>
</dbReference>
<dbReference type="Pfam" id="PF13582">
    <property type="entry name" value="Reprolysin_3"/>
    <property type="match status" value="1"/>
</dbReference>
<dbReference type="GO" id="GO:0007219">
    <property type="term" value="P:Notch signaling pathway"/>
    <property type="evidence" value="ECO:0007669"/>
    <property type="project" value="TreeGrafter"/>
</dbReference>
<feature type="signal peptide" evidence="2">
    <location>
        <begin position="1"/>
        <end position="24"/>
    </location>
</feature>
<feature type="compositionally biased region" description="Basic residues" evidence="1">
    <location>
        <begin position="219"/>
        <end position="230"/>
    </location>
</feature>
<evidence type="ECO:0000313" key="3">
    <source>
        <dbReference type="EMBL" id="ADY40468.1"/>
    </source>
</evidence>
<proteinExistence type="evidence at transcript level"/>
<evidence type="ECO:0000256" key="2">
    <source>
        <dbReference type="SAM" id="SignalP"/>
    </source>
</evidence>
<dbReference type="Gene3D" id="3.40.390.10">
    <property type="entry name" value="Collagenase (Catalytic Domain)"/>
    <property type="match status" value="1"/>
</dbReference>
<dbReference type="AlphaFoldDB" id="F1KRG4"/>
<dbReference type="InterPro" id="IPR024079">
    <property type="entry name" value="MetalloPept_cat_dom_sf"/>
</dbReference>
<name>F1KRG4_ASCSU</name>
<keyword evidence="2" id="KW-0732">Signal</keyword>
<dbReference type="PANTHER" id="PTHR45702">
    <property type="entry name" value="ADAM10/ADAM17 METALLOPEPTIDASE FAMILY MEMBER"/>
    <property type="match status" value="1"/>
</dbReference>
<accession>F1KRG4</accession>